<feature type="binding site" evidence="19">
    <location>
        <position position="1077"/>
    </location>
    <ligand>
        <name>substrate</name>
    </ligand>
</feature>
<feature type="active site" evidence="18">
    <location>
        <position position="1060"/>
    </location>
</feature>
<dbReference type="Gene3D" id="3.40.50.1100">
    <property type="match status" value="2"/>
</dbReference>
<evidence type="ECO:0000256" key="1">
    <source>
        <dbReference type="ARBA" id="ARBA00001933"/>
    </source>
</evidence>
<evidence type="ECO:0000256" key="14">
    <source>
        <dbReference type="ARBA" id="ARBA00072087"/>
    </source>
</evidence>
<evidence type="ECO:0000256" key="6">
    <source>
        <dbReference type="ARBA" id="ARBA00022605"/>
    </source>
</evidence>
<feature type="compositionally biased region" description="Acidic residues" evidence="20">
    <location>
        <begin position="734"/>
        <end position="749"/>
    </location>
</feature>
<evidence type="ECO:0000259" key="22">
    <source>
        <dbReference type="Pfam" id="PF05028"/>
    </source>
</evidence>
<accession>A0A1I8GQZ5</accession>
<dbReference type="GO" id="GO:0004649">
    <property type="term" value="F:poly(ADP-ribose) glycohydrolase activity"/>
    <property type="evidence" value="ECO:0007669"/>
    <property type="project" value="UniProtKB-EC"/>
</dbReference>
<dbReference type="PROSITE" id="PS00901">
    <property type="entry name" value="CYS_SYNTHASE"/>
    <property type="match status" value="1"/>
</dbReference>
<evidence type="ECO:0000256" key="19">
    <source>
        <dbReference type="PIRSR" id="PIRSR607724-2"/>
    </source>
</evidence>
<dbReference type="GO" id="GO:0005975">
    <property type="term" value="P:carbohydrate metabolic process"/>
    <property type="evidence" value="ECO:0007669"/>
    <property type="project" value="InterPro"/>
</dbReference>
<dbReference type="InterPro" id="IPR007724">
    <property type="entry name" value="Poly_GlycHdrlase"/>
</dbReference>
<sequence>RIMLRHLNCMLGSRTGTAAERSEAGAAVHTDSAERLATALGQNESTSPSVKSRSVITGVAANGDCPGMSPGPQGDACLAGPVSLSGDLITLLPAGTANISLTCRLFSSFGKLLTHFEDDLELYPSADAVRSLVRDPIAFELPESVEISRSQTKQSQSNIEELQQKNYCNNWQFGNQKKNQDSHSQRVVRVETPSVLTSSTISSLFSATANTNSARKANKKKAKSCYNYECDFRVNLSPGPQRSCDYYFGPIKGLHPSAVPPRSETLTPSLRQLRGSSRCQKLQRCRPLSPPLLLELDGFSGRTEALGCVPMSTLANSLIRQGLRGAVGRTPMIRLGRVSEATGCEILAKAEYANAGGSVKDRAALYLIADAVKRGQLKPGGTVVEGTAGNTGIGLAHLCNALGYKCVIFMPETQSKEKIDLLRVLGATVYPVPAVAYTDPNNYNHQAKRFAEGLENSVWTNQFDNTANRLAHYETTGPEIWEETEGRVDAVAFATGTGGTLAGVGTFLKERNPDVRTFLLDPEGSVLYNYFTHGELKRQGDGSITEGIGQGRVTQNLSGAPVDHALHITDAMAVEHTFRLLHEEGFFVGASSGINVAGAVQAARQMGPGHVIVTCLCDLGQRYYAKLFSRKFLESKNLLTAVPEDYRQKIQQEPEQPDVSPLEAATKRKHRASQQTPPTRRSPRKAGESSNPPPASLNRSDTDPVASADPEQQQSQVKRVPTDDSVTSSATEPIAEEEAEETETDDNDEESQRLQHFLTGGAVSSSTVASTSSCRDWRRQLEALRPEPNLARLPFSCPPRAGHSVLFRIDNFYEQARSSQPPQPWPTEFSDRWDSGHVRMPCSPRNASRWSAIEHSLNQLKSARSIGIDDLATVLNVCSGRRQSSLCLDSLNCLLTEELGRGEMRHFLNRVLPGMVRLALALPHLVTTPPPLLRCGYQLKVTLSQLQVASLLANAFFSTFPRRSFANREYANFPTIHFSTLFSSGGQAGSGCPRRIEKLKCLFNYFQRVTTKDPLGVVTFSRRVINERIDWSARTELLPDLLAAAEGTIEDDGAGMLEVDFANAYIGGGVLGRGLVQEEIRFLICPELLLSRLLAESLEDGEALWITGAERYSNYTGYSSTFQWNGDHTDTRPRDTNRRLVTKLVAIDARCYSRGAAGYKQQFNKSAIDRELHKALVGFGGLANVKNKSKRRPVATGNWGCGAFGGDLQLKSLIQLMACAVTGRSCVYFTFGDTDFQHRLQQFQADCRRLGLTVGSLYRRLINYCKLPAKQRGELFTWLLDHGEAFHEVTPKEASSSSSTVRLVDYDYDSNDTDTTNDEDPAAGGSQPTVELPSNATGSDGTLLHQDGDLMDLVRAEAKMTDPISDHRATAKFALIRCNLVRTGIT</sequence>
<dbReference type="InterPro" id="IPR001926">
    <property type="entry name" value="TrpB-like_PALP"/>
</dbReference>
<evidence type="ECO:0000256" key="7">
    <source>
        <dbReference type="ARBA" id="ARBA00022679"/>
    </source>
</evidence>
<feature type="region of interest" description="Disordered" evidence="20">
    <location>
        <begin position="650"/>
        <end position="752"/>
    </location>
</feature>
<evidence type="ECO:0000256" key="2">
    <source>
        <dbReference type="ARBA" id="ARBA00004173"/>
    </source>
</evidence>
<evidence type="ECO:0000256" key="4">
    <source>
        <dbReference type="ARBA" id="ARBA00009545"/>
    </source>
</evidence>
<dbReference type="InterPro" id="IPR046372">
    <property type="entry name" value="PARG_cat_C"/>
</dbReference>
<evidence type="ECO:0000256" key="9">
    <source>
        <dbReference type="ARBA" id="ARBA00022898"/>
    </source>
</evidence>
<evidence type="ECO:0000256" key="16">
    <source>
        <dbReference type="ARBA" id="ARBA00079147"/>
    </source>
</evidence>
<keyword evidence="8" id="KW-0378">Hydrolase</keyword>
<reference evidence="25" key="1">
    <citation type="submission" date="2016-11" db="UniProtKB">
        <authorList>
            <consortium name="WormBaseParasite"/>
        </authorList>
    </citation>
    <scope>IDENTIFICATION</scope>
</reference>
<evidence type="ECO:0000259" key="23">
    <source>
        <dbReference type="Pfam" id="PF20811"/>
    </source>
</evidence>
<evidence type="ECO:0000256" key="12">
    <source>
        <dbReference type="ARBA" id="ARBA00050981"/>
    </source>
</evidence>
<dbReference type="CDD" id="cd01561">
    <property type="entry name" value="CBS_like"/>
    <property type="match status" value="1"/>
</dbReference>
<evidence type="ECO:0000256" key="18">
    <source>
        <dbReference type="PIRSR" id="PIRSR607724-1"/>
    </source>
</evidence>
<dbReference type="Pfam" id="PF20811">
    <property type="entry name" value="PARG_cat_N"/>
    <property type="match status" value="1"/>
</dbReference>
<evidence type="ECO:0000313" key="25">
    <source>
        <dbReference type="WBParaSite" id="maker-uti_cns_0002731-snap-gene-0.22-mRNA-1"/>
    </source>
</evidence>
<dbReference type="InterPro" id="IPR001216">
    <property type="entry name" value="P-phosphate_BS"/>
</dbReference>
<feature type="binding site" evidence="19">
    <location>
        <position position="1118"/>
    </location>
    <ligand>
        <name>substrate</name>
    </ligand>
</feature>
<dbReference type="GO" id="GO:0006282">
    <property type="term" value="P:regulation of DNA repair"/>
    <property type="evidence" value="ECO:0007669"/>
    <property type="project" value="InterPro"/>
</dbReference>
<dbReference type="GO" id="GO:0009225">
    <property type="term" value="P:nucleotide-sugar metabolic process"/>
    <property type="evidence" value="ECO:0007669"/>
    <property type="project" value="TreeGrafter"/>
</dbReference>
<dbReference type="FunFam" id="3.40.50.1100:FF:000011">
    <property type="entry name" value="Cysteine synthase (o-acetylserine)"/>
    <property type="match status" value="1"/>
</dbReference>
<dbReference type="GO" id="GO:0005739">
    <property type="term" value="C:mitochondrion"/>
    <property type="evidence" value="ECO:0007669"/>
    <property type="project" value="UniProtKB-SubCell"/>
</dbReference>
<evidence type="ECO:0000256" key="3">
    <source>
        <dbReference type="ARBA" id="ARBA00004962"/>
    </source>
</evidence>
<proteinExistence type="inferred from homology"/>
<comment type="pathway">
    <text evidence="3">Amino-acid biosynthesis; L-cysteine biosynthesis; L-cysteine from L-serine: step 2/2.</text>
</comment>
<dbReference type="Pfam" id="PF00291">
    <property type="entry name" value="PALP"/>
    <property type="match status" value="1"/>
</dbReference>
<dbReference type="GO" id="GO:1990966">
    <property type="term" value="P:ATP generation from poly-ADP-D-ribose"/>
    <property type="evidence" value="ECO:0007669"/>
    <property type="project" value="TreeGrafter"/>
</dbReference>
<comment type="cofactor">
    <cofactor evidence="1">
        <name>pyridoxal 5'-phosphate</name>
        <dbReference type="ChEBI" id="CHEBI:597326"/>
    </cofactor>
</comment>
<keyword evidence="9" id="KW-0663">Pyridoxal phosphate</keyword>
<evidence type="ECO:0000313" key="24">
    <source>
        <dbReference type="Proteomes" id="UP000095280"/>
    </source>
</evidence>
<keyword evidence="7" id="KW-0808">Transferase</keyword>
<feature type="domain" description="Tryptophan synthase beta chain-like PALP" evidence="21">
    <location>
        <begin position="325"/>
        <end position="618"/>
    </location>
</feature>
<dbReference type="WBParaSite" id="maker-uti_cns_0002731-snap-gene-0.22-mRNA-1">
    <property type="protein sequence ID" value="maker-uti_cns_0002731-snap-gene-0.22-mRNA-1"/>
    <property type="gene ID" value="maker-uti_cns_0002731-snap-gene-0.22"/>
</dbReference>
<comment type="function">
    <text evidence="13">Catalyzes the conversion of O-succinyl-L-serine into cysteine, the last step in the cysteine biosynthesis pathway. Can also use O-acetyl-L-serine.</text>
</comment>
<feature type="domain" description="PARG catalytic Macro" evidence="22">
    <location>
        <begin position="1030"/>
        <end position="1237"/>
    </location>
</feature>
<organism evidence="24 25">
    <name type="scientific">Macrostomum lignano</name>
    <dbReference type="NCBI Taxonomy" id="282301"/>
    <lineage>
        <taxon>Eukaryota</taxon>
        <taxon>Metazoa</taxon>
        <taxon>Spiralia</taxon>
        <taxon>Lophotrochozoa</taxon>
        <taxon>Platyhelminthes</taxon>
        <taxon>Rhabditophora</taxon>
        <taxon>Macrostomorpha</taxon>
        <taxon>Macrostomida</taxon>
        <taxon>Macrostomidae</taxon>
        <taxon>Macrostomum</taxon>
    </lineage>
</organism>
<dbReference type="GO" id="GO:0016740">
    <property type="term" value="F:transferase activity"/>
    <property type="evidence" value="ECO:0007669"/>
    <property type="project" value="UniProtKB-KW"/>
</dbReference>
<feature type="binding site" evidence="19">
    <location>
        <position position="1063"/>
    </location>
    <ligand>
        <name>substrate</name>
    </ligand>
</feature>
<comment type="similarity">
    <text evidence="4">Belongs to the poly(ADP-ribose) glycohydrolase family.</text>
</comment>
<evidence type="ECO:0000256" key="11">
    <source>
        <dbReference type="ARBA" id="ARBA00023128"/>
    </source>
</evidence>
<feature type="region of interest" description="Disordered" evidence="20">
    <location>
        <begin position="1308"/>
        <end position="1343"/>
    </location>
</feature>
<protein>
    <recommendedName>
        <fullName evidence="14">Cysteine synthase 1</fullName>
        <ecNumber evidence="5">3.2.1.143</ecNumber>
    </recommendedName>
    <alternativeName>
        <fullName evidence="15">O-acetylserine (thiol)-lyase 1</fullName>
    </alternativeName>
    <alternativeName>
        <fullName evidence="16">O-acetylserine sulfhydrylase 1</fullName>
    </alternativeName>
    <alternativeName>
        <fullName evidence="17">O-succinylserine sulfhydrylase</fullName>
    </alternativeName>
</protein>
<keyword evidence="10" id="KW-0809">Transit peptide</keyword>
<feature type="active site" evidence="18">
    <location>
        <position position="1078"/>
    </location>
</feature>
<dbReference type="GO" id="GO:0006535">
    <property type="term" value="P:cysteine biosynthetic process from serine"/>
    <property type="evidence" value="ECO:0007669"/>
    <property type="project" value="InterPro"/>
</dbReference>
<evidence type="ECO:0000256" key="8">
    <source>
        <dbReference type="ARBA" id="ARBA00022801"/>
    </source>
</evidence>
<dbReference type="InterPro" id="IPR048362">
    <property type="entry name" value="PARG_helical"/>
</dbReference>
<evidence type="ECO:0000256" key="20">
    <source>
        <dbReference type="SAM" id="MobiDB-lite"/>
    </source>
</evidence>
<dbReference type="Pfam" id="PF05028">
    <property type="entry name" value="PARG_cat_C"/>
    <property type="match status" value="1"/>
</dbReference>
<feature type="compositionally biased region" description="Polar residues" evidence="20">
    <location>
        <begin position="1326"/>
        <end position="1340"/>
    </location>
</feature>
<dbReference type="Proteomes" id="UP000095280">
    <property type="component" value="Unplaced"/>
</dbReference>
<name>A0A1I8GQZ5_9PLAT</name>
<evidence type="ECO:0000256" key="15">
    <source>
        <dbReference type="ARBA" id="ARBA00078262"/>
    </source>
</evidence>
<evidence type="ECO:0000256" key="5">
    <source>
        <dbReference type="ARBA" id="ARBA00012255"/>
    </source>
</evidence>
<feature type="active site" evidence="18">
    <location>
        <position position="1079"/>
    </location>
</feature>
<keyword evidence="24" id="KW-1185">Reference proteome</keyword>
<dbReference type="GO" id="GO:0005634">
    <property type="term" value="C:nucleus"/>
    <property type="evidence" value="ECO:0007669"/>
    <property type="project" value="TreeGrafter"/>
</dbReference>
<feature type="compositionally biased region" description="Acidic residues" evidence="20">
    <location>
        <begin position="1308"/>
        <end position="1321"/>
    </location>
</feature>
<evidence type="ECO:0000256" key="10">
    <source>
        <dbReference type="ARBA" id="ARBA00022946"/>
    </source>
</evidence>
<feature type="domain" description="PARG helical" evidence="23">
    <location>
        <begin position="902"/>
        <end position="1022"/>
    </location>
</feature>
<comment type="subcellular location">
    <subcellularLocation>
        <location evidence="2">Mitochondrion</location>
    </subcellularLocation>
</comment>
<evidence type="ECO:0000256" key="17">
    <source>
        <dbReference type="ARBA" id="ARBA00081847"/>
    </source>
</evidence>
<dbReference type="EC" id="3.2.1.143" evidence="5"/>
<dbReference type="NCBIfam" id="NF007989">
    <property type="entry name" value="PRK10717.1"/>
    <property type="match status" value="1"/>
</dbReference>
<keyword evidence="11" id="KW-0496">Mitochondrion</keyword>
<keyword evidence="6" id="KW-0028">Amino-acid biosynthesis</keyword>
<dbReference type="PANTHER" id="PTHR12837">
    <property type="entry name" value="POLY ADP-RIBOSE GLYCOHYDROLASE"/>
    <property type="match status" value="1"/>
</dbReference>
<evidence type="ECO:0000259" key="21">
    <source>
        <dbReference type="Pfam" id="PF00291"/>
    </source>
</evidence>
<comment type="catalytic activity">
    <reaction evidence="12">
        <text>O-succinyl-L-serine + hydrogen sulfide = L-cysteine + succinate</text>
        <dbReference type="Rhea" id="RHEA:53816"/>
        <dbReference type="ChEBI" id="CHEBI:29919"/>
        <dbReference type="ChEBI" id="CHEBI:30031"/>
        <dbReference type="ChEBI" id="CHEBI:35235"/>
        <dbReference type="ChEBI" id="CHEBI:136856"/>
    </reaction>
</comment>
<evidence type="ECO:0000256" key="13">
    <source>
        <dbReference type="ARBA" id="ARBA00058228"/>
    </source>
</evidence>
<dbReference type="InterPro" id="IPR036052">
    <property type="entry name" value="TrpB-like_PALP_sf"/>
</dbReference>
<dbReference type="PANTHER" id="PTHR12837:SF15">
    <property type="entry name" value="POLY(ADP-RIBOSE) GLYCOHYDROLASE"/>
    <property type="match status" value="1"/>
</dbReference>
<dbReference type="SUPFAM" id="SSF53686">
    <property type="entry name" value="Tryptophan synthase beta subunit-like PLP-dependent enzymes"/>
    <property type="match status" value="1"/>
</dbReference>